<dbReference type="GO" id="GO:0006974">
    <property type="term" value="P:DNA damage response"/>
    <property type="evidence" value="ECO:0007669"/>
    <property type="project" value="UniProtKB-ARBA"/>
</dbReference>
<dbReference type="GeneID" id="115922294"/>
<dbReference type="KEGG" id="spu:115922294"/>
<evidence type="ECO:0000313" key="3">
    <source>
        <dbReference type="EnsemblMetazoa" id="XP_030836781"/>
    </source>
</evidence>
<feature type="region of interest" description="Disordered" evidence="1">
    <location>
        <begin position="525"/>
        <end position="545"/>
    </location>
</feature>
<feature type="region of interest" description="Disordered" evidence="1">
    <location>
        <begin position="119"/>
        <end position="513"/>
    </location>
</feature>
<feature type="compositionally biased region" description="Low complexity" evidence="1">
    <location>
        <begin position="74"/>
        <end position="98"/>
    </location>
</feature>
<dbReference type="SMART" id="SM00731">
    <property type="entry name" value="SprT"/>
    <property type="match status" value="1"/>
</dbReference>
<dbReference type="CDD" id="cd00084">
    <property type="entry name" value="HMG-box_SF"/>
    <property type="match status" value="1"/>
</dbReference>
<feature type="compositionally biased region" description="Basic and acidic residues" evidence="1">
    <location>
        <begin position="330"/>
        <end position="345"/>
    </location>
</feature>
<feature type="region of interest" description="Disordered" evidence="1">
    <location>
        <begin position="565"/>
        <end position="614"/>
    </location>
</feature>
<feature type="compositionally biased region" description="Basic and acidic residues" evidence="1">
    <location>
        <begin position="425"/>
        <end position="437"/>
    </location>
</feature>
<dbReference type="Proteomes" id="UP000007110">
    <property type="component" value="Unassembled WGS sequence"/>
</dbReference>
<dbReference type="PANTHER" id="PTHR23099">
    <property type="entry name" value="TRANSCRIPTIONAL REGULATOR"/>
    <property type="match status" value="1"/>
</dbReference>
<protein>
    <recommendedName>
        <fullName evidence="2">SprT-like domain-containing protein</fullName>
    </recommendedName>
</protein>
<feature type="compositionally biased region" description="Acidic residues" evidence="1">
    <location>
        <begin position="300"/>
        <end position="317"/>
    </location>
</feature>
<evidence type="ECO:0000313" key="4">
    <source>
        <dbReference type="Proteomes" id="UP000007110"/>
    </source>
</evidence>
<feature type="compositionally biased region" description="Basic residues" evidence="1">
    <location>
        <begin position="42"/>
        <end position="68"/>
    </location>
</feature>
<dbReference type="PANTHER" id="PTHR23099:SF0">
    <property type="entry name" value="GERM CELL NUCLEAR ACIDIC PROTEIN"/>
    <property type="match status" value="1"/>
</dbReference>
<dbReference type="AlphaFoldDB" id="A0A7M7SWM8"/>
<name>A0A7M7SWM8_STRPU</name>
<reference evidence="4" key="1">
    <citation type="submission" date="2015-02" db="EMBL/GenBank/DDBJ databases">
        <title>Genome sequencing for Strongylocentrotus purpuratus.</title>
        <authorList>
            <person name="Murali S."/>
            <person name="Liu Y."/>
            <person name="Vee V."/>
            <person name="English A."/>
            <person name="Wang M."/>
            <person name="Skinner E."/>
            <person name="Han Y."/>
            <person name="Muzny D.M."/>
            <person name="Worley K.C."/>
            <person name="Gibbs R.A."/>
        </authorList>
    </citation>
    <scope>NUCLEOTIDE SEQUENCE</scope>
</reference>
<dbReference type="OMA" id="EWEEHPS"/>
<feature type="compositionally biased region" description="Low complexity" evidence="1">
    <location>
        <begin position="567"/>
        <end position="586"/>
    </location>
</feature>
<feature type="compositionally biased region" description="Polar residues" evidence="1">
    <location>
        <begin position="599"/>
        <end position="610"/>
    </location>
</feature>
<accession>A0A7M7SWM8</accession>
<dbReference type="InParanoid" id="A0A7M7SWM8"/>
<evidence type="ECO:0000259" key="2">
    <source>
        <dbReference type="SMART" id="SM00731"/>
    </source>
</evidence>
<feature type="compositionally biased region" description="Basic and acidic residues" evidence="1">
    <location>
        <begin position="126"/>
        <end position="139"/>
    </location>
</feature>
<feature type="compositionally biased region" description="Polar residues" evidence="1">
    <location>
        <begin position="231"/>
        <end position="250"/>
    </location>
</feature>
<feature type="compositionally biased region" description="Basic and acidic residues" evidence="1">
    <location>
        <begin position="159"/>
        <end position="199"/>
    </location>
</feature>
<dbReference type="EnsemblMetazoa" id="XM_030980921">
    <property type="protein sequence ID" value="XP_030836781"/>
    <property type="gene ID" value="LOC115922294"/>
</dbReference>
<feature type="compositionally biased region" description="Acidic residues" evidence="1">
    <location>
        <begin position="408"/>
        <end position="424"/>
    </location>
</feature>
<reference evidence="3" key="2">
    <citation type="submission" date="2021-01" db="UniProtKB">
        <authorList>
            <consortium name="EnsemblMetazoa"/>
        </authorList>
    </citation>
    <scope>IDENTIFICATION</scope>
</reference>
<keyword evidence="4" id="KW-1185">Reference proteome</keyword>
<proteinExistence type="predicted"/>
<dbReference type="InterPro" id="IPR006640">
    <property type="entry name" value="SprT-like_domain"/>
</dbReference>
<feature type="compositionally biased region" description="Acidic residues" evidence="1">
    <location>
        <begin position="482"/>
        <end position="498"/>
    </location>
</feature>
<dbReference type="OrthoDB" id="20772at2759"/>
<feature type="region of interest" description="Disordered" evidence="1">
    <location>
        <begin position="38"/>
        <end position="101"/>
    </location>
</feature>
<dbReference type="Pfam" id="PF10263">
    <property type="entry name" value="SprT-like"/>
    <property type="match status" value="1"/>
</dbReference>
<sequence length="859" mass="96099">MGENPAGSDDDLNTLFDRVSNKLGWKCDANFDELFEQLSQSTKKKKSKRVTATTKKKKKSQTTTKKKARDPSNKQSKPSGTPPSSSGLSDPSQDSSSSKAGVRYGISRSLKLEFQAEKSCSADISVAREEEGKTDEVLRDTAPVGSAEIHSDSVALPSFHDDAWRTGFEWEEHPSQDEPEHADEPSRGSEGDRQEKTGHSSDCSEDETFKNKENEAQSINERTSSSDEDVISSNRKLSESSYKGIGTSTGAAEKDSEDDVSKIFTEDFTESPQPMKWLMSPPSKPSSSVPLPRQTLNSDSNDDESNIDSNDDNDDIGDIFGANIPSLTERLARNHLENKRKDTASRKNRRRSCANPRAAPLVLDNEWMDEEKEELSGQEDKGDDEILGGETRLEAEDDGEEKRKASDRDEEEVAEVGEVFEDQDRDQVLQKKDRETLHTNAESFRKARTRRQDSSSSDDDFESFLKAVKTPQHPKQQGGQSDSEEGVYVVDDDDDDFINDTPLDSKSDDDNDNDVFYHKVINLDNPLTSGKKTTKKHPTVGSRSGSILSQLLSSDDDEDVFVIPNHTPSVRKPSSKVSTSTTSSKKTPAKQRRPLHPTTLPTNRCFSTPSRTERPAPVSFLASLSTPGKGMSTRSRYVSDFKRNKDELTQKLFKLYNESVFENKLPSDFSVTWNNRMRKTAGFCFYKKRLSERTARIELSVKVCDTAERLRDTLVHELCHAAAWLIHGVSDGHGKYWKYWAAKSNLAHPEIPVIKRCHTYEITTKFKYKCVQCGNIIGRHSKSVDTKRFCCAYCNGRLELQPTLRKDGTPARARGPNPFAAFVKENYASVKKTHGAAKHAEVMRLLSQEFGSKTKITDA</sequence>
<organism evidence="3 4">
    <name type="scientific">Strongylocentrotus purpuratus</name>
    <name type="common">Purple sea urchin</name>
    <dbReference type="NCBI Taxonomy" id="7668"/>
    <lineage>
        <taxon>Eukaryota</taxon>
        <taxon>Metazoa</taxon>
        <taxon>Echinodermata</taxon>
        <taxon>Eleutherozoa</taxon>
        <taxon>Echinozoa</taxon>
        <taxon>Echinoidea</taxon>
        <taxon>Euechinoidea</taxon>
        <taxon>Echinacea</taxon>
        <taxon>Camarodonta</taxon>
        <taxon>Echinidea</taxon>
        <taxon>Strongylocentrotidae</taxon>
        <taxon>Strongylocentrotus</taxon>
    </lineage>
</organism>
<dbReference type="GO" id="GO:0005634">
    <property type="term" value="C:nucleus"/>
    <property type="evidence" value="ECO:0000318"/>
    <property type="project" value="GO_Central"/>
</dbReference>
<feature type="domain" description="SprT-like" evidence="2">
    <location>
        <begin position="646"/>
        <end position="801"/>
    </location>
</feature>
<evidence type="ECO:0000256" key="1">
    <source>
        <dbReference type="SAM" id="MobiDB-lite"/>
    </source>
</evidence>
<dbReference type="RefSeq" id="XP_030836781.1">
    <property type="nucleotide sequence ID" value="XM_030980921.1"/>
</dbReference>